<feature type="transmembrane region" description="Helical" evidence="1">
    <location>
        <begin position="57"/>
        <end position="78"/>
    </location>
</feature>
<dbReference type="Proteomes" id="UP000663935">
    <property type="component" value="Chromosome"/>
</dbReference>
<evidence type="ECO:0008006" key="4">
    <source>
        <dbReference type="Google" id="ProtNLM"/>
    </source>
</evidence>
<protein>
    <recommendedName>
        <fullName evidence="4">Holin-X, holin superfamily III</fullName>
    </recommendedName>
</protein>
<evidence type="ECO:0000313" key="3">
    <source>
        <dbReference type="Proteomes" id="UP000663935"/>
    </source>
</evidence>
<gene>
    <name evidence="2" type="ORF">JL193_04640</name>
</gene>
<reference evidence="2 3" key="1">
    <citation type="submission" date="2021-03" db="EMBL/GenBank/DDBJ databases">
        <title>Complete genome of Polaribacter_sp.G4M1.</title>
        <authorList>
            <person name="Jeong S.W."/>
            <person name="Bae J.W."/>
        </authorList>
    </citation>
    <scope>NUCLEOTIDE SEQUENCE [LARGE SCALE GENOMIC DNA]</scope>
    <source>
        <strain evidence="2 3">G4M1</strain>
    </source>
</reference>
<organism evidence="2 3">
    <name type="scientific">Polaribacter batillariae</name>
    <dbReference type="NCBI Taxonomy" id="2808900"/>
    <lineage>
        <taxon>Bacteria</taxon>
        <taxon>Pseudomonadati</taxon>
        <taxon>Bacteroidota</taxon>
        <taxon>Flavobacteriia</taxon>
        <taxon>Flavobacteriales</taxon>
        <taxon>Flavobacteriaceae</taxon>
    </lineage>
</organism>
<evidence type="ECO:0000256" key="1">
    <source>
        <dbReference type="SAM" id="Phobius"/>
    </source>
</evidence>
<evidence type="ECO:0000313" key="2">
    <source>
        <dbReference type="EMBL" id="QTD38572.1"/>
    </source>
</evidence>
<sequence length="104" mass="12263">MKKKEILIQQKKQDQLKKEIEYIKKTIPICLAGFSFVMLLIIFFLEDKLYIYFKGAINFIIVGIAFTIIIGILFYSYCLRKIKAKEKQSKAISIKLYSLMKLEK</sequence>
<feature type="transmembrane region" description="Helical" evidence="1">
    <location>
        <begin position="26"/>
        <end position="45"/>
    </location>
</feature>
<dbReference type="RefSeq" id="WP_207972700.1">
    <property type="nucleotide sequence ID" value="NZ_CP071795.1"/>
</dbReference>
<proteinExistence type="predicted"/>
<keyword evidence="1" id="KW-0812">Transmembrane</keyword>
<accession>A0ABX7SWE2</accession>
<keyword evidence="1" id="KW-1133">Transmembrane helix</keyword>
<keyword evidence="1" id="KW-0472">Membrane</keyword>
<name>A0ABX7SWE2_9FLAO</name>
<dbReference type="EMBL" id="CP071795">
    <property type="protein sequence ID" value="QTD38572.1"/>
    <property type="molecule type" value="Genomic_DNA"/>
</dbReference>
<keyword evidence="3" id="KW-1185">Reference proteome</keyword>